<protein>
    <submittedName>
        <fullName evidence="5">Type III-B CRISPR module RAMP protein Cmr1</fullName>
    </submittedName>
</protein>
<reference evidence="6" key="1">
    <citation type="submission" date="2019-10" db="EMBL/GenBank/DDBJ databases">
        <title>Streptomyces sp. nov., a novel actinobacterium isolated from alkaline environment.</title>
        <authorList>
            <person name="Golinska P."/>
        </authorList>
    </citation>
    <scope>NUCLEOTIDE SEQUENCE [LARGE SCALE GENOMIC DNA]</scope>
    <source>
        <strain evidence="6">DSM 42108</strain>
    </source>
</reference>
<dbReference type="Proteomes" id="UP000530234">
    <property type="component" value="Unassembled WGS sequence"/>
</dbReference>
<name>A0A7W3XV27_9ACTN</name>
<dbReference type="NCBIfam" id="TIGR01894">
    <property type="entry name" value="cas_TM1795_cmr1"/>
    <property type="match status" value="1"/>
</dbReference>
<dbReference type="Pfam" id="PF03787">
    <property type="entry name" value="RAMPs"/>
    <property type="match status" value="1"/>
</dbReference>
<evidence type="ECO:0000256" key="3">
    <source>
        <dbReference type="SAM" id="MobiDB-lite"/>
    </source>
</evidence>
<keyword evidence="6" id="KW-1185">Reference proteome</keyword>
<evidence type="ECO:0000313" key="5">
    <source>
        <dbReference type="EMBL" id="MBB0228321.1"/>
    </source>
</evidence>
<dbReference type="InterPro" id="IPR005537">
    <property type="entry name" value="RAMP_III_fam"/>
</dbReference>
<dbReference type="EMBL" id="VKHS01000020">
    <property type="protein sequence ID" value="MBB0228321.1"/>
    <property type="molecule type" value="Genomic_DNA"/>
</dbReference>
<feature type="region of interest" description="Disordered" evidence="3">
    <location>
        <begin position="382"/>
        <end position="402"/>
    </location>
</feature>
<keyword evidence="1" id="KW-0051">Antiviral defense</keyword>
<evidence type="ECO:0000313" key="6">
    <source>
        <dbReference type="Proteomes" id="UP000530234"/>
    </source>
</evidence>
<dbReference type="InterPro" id="IPR007522">
    <property type="entry name" value="CRISPR-assoc_prot_TM1795"/>
</dbReference>
<sequence length="402" mass="44365">MTWITLRLTVATPLFSYGANQLESGVRVPSLRGAMRFWFRALAGSVVGNDLRLLAELESAVFGSTERSSPVKLRIPKPPAPVKKQLSSGPSGLNYLRGMGLADGADPRSHVEVHRAGFPSAFDLMIRFTGSEEASSLALASLWLTCTYGGLGSRVRRGFGGLRITEVDKPLPGPWTPETLRTPGPEFFEALDHLPTDGPLTGHREQLAALLGDPRRVLDLPLGLQERPSYPVLGLHTRASLRPGGESCIPLLERIGTEWRHFRMDRETTEGRRPGDIRSGDNRYPLGALGLPVVYDKTTSVRVRQGTEELRRASPIWLRPVGTGSKMQLFSFAFLGDFLPPGPRPVLWKDPGAKTELVIEHRDLVKRAERWIFTMREGGTFVRDDAPPRGGRAQPSARRSSR</sequence>
<proteinExistence type="predicted"/>
<dbReference type="AlphaFoldDB" id="A0A7W3XV27"/>
<accession>A0A7W3XV27</accession>
<feature type="domain" description="CRISPR type III-associated protein" evidence="4">
    <location>
        <begin position="25"/>
        <end position="161"/>
    </location>
</feature>
<organism evidence="5 6">
    <name type="scientific">Streptomyces calidiresistens</name>
    <dbReference type="NCBI Taxonomy" id="1485586"/>
    <lineage>
        <taxon>Bacteria</taxon>
        <taxon>Bacillati</taxon>
        <taxon>Actinomycetota</taxon>
        <taxon>Actinomycetes</taxon>
        <taxon>Kitasatosporales</taxon>
        <taxon>Streptomycetaceae</taxon>
        <taxon>Streptomyces</taxon>
    </lineage>
</organism>
<evidence type="ECO:0000256" key="2">
    <source>
        <dbReference type="ARBA" id="ARBA00093789"/>
    </source>
</evidence>
<dbReference type="GO" id="GO:0051607">
    <property type="term" value="P:defense response to virus"/>
    <property type="evidence" value="ECO:0007669"/>
    <property type="project" value="UniProtKB-KW"/>
</dbReference>
<evidence type="ECO:0000259" key="4">
    <source>
        <dbReference type="Pfam" id="PF03787"/>
    </source>
</evidence>
<comment type="caution">
    <text evidence="5">The sequence shown here is derived from an EMBL/GenBank/DDBJ whole genome shotgun (WGS) entry which is preliminary data.</text>
</comment>
<comment type="subunit">
    <text evidence="2">Part of the Csm effector complex that includes Cas10, Csm2, Csm3, Csm4 and Csm5.</text>
</comment>
<gene>
    <name evidence="5" type="primary">cmr1</name>
    <name evidence="5" type="ORF">FOE67_02020</name>
</gene>
<evidence type="ECO:0000256" key="1">
    <source>
        <dbReference type="ARBA" id="ARBA00023118"/>
    </source>
</evidence>
<dbReference type="RefSeq" id="WP_182660008.1">
    <property type="nucleotide sequence ID" value="NZ_VKHS01000020.1"/>
</dbReference>